<dbReference type="GO" id="GO:0016020">
    <property type="term" value="C:membrane"/>
    <property type="evidence" value="ECO:0007669"/>
    <property type="project" value="TreeGrafter"/>
</dbReference>
<feature type="compositionally biased region" description="Basic and acidic residues" evidence="5">
    <location>
        <begin position="883"/>
        <end position="892"/>
    </location>
</feature>
<keyword evidence="6" id="KW-0472">Membrane</keyword>
<dbReference type="PANTHER" id="PTHR11782:SF121">
    <property type="entry name" value="NUCLEOSIDE-DIPHOSPHATASE MIG-23"/>
    <property type="match status" value="1"/>
</dbReference>
<comment type="similarity">
    <text evidence="1">Belongs to the GDA1/CD39 NTPase family.</text>
</comment>
<keyword evidence="6" id="KW-1133">Transmembrane helix</keyword>
<evidence type="ECO:0000256" key="3">
    <source>
        <dbReference type="PIRSR" id="PIRSR600407-1"/>
    </source>
</evidence>
<feature type="active site" description="Proton acceptor" evidence="3">
    <location>
        <position position="212"/>
    </location>
</feature>
<evidence type="ECO:0000256" key="6">
    <source>
        <dbReference type="SAM" id="Phobius"/>
    </source>
</evidence>
<evidence type="ECO:0000256" key="4">
    <source>
        <dbReference type="PIRSR" id="PIRSR600407-2"/>
    </source>
</evidence>
<keyword evidence="6" id="KW-0812">Transmembrane</keyword>
<accession>A0A9W8B2B1</accession>
<feature type="region of interest" description="Disordered" evidence="5">
    <location>
        <begin position="715"/>
        <end position="735"/>
    </location>
</feature>
<feature type="compositionally biased region" description="Low complexity" evidence="5">
    <location>
        <begin position="33"/>
        <end position="43"/>
    </location>
</feature>
<dbReference type="OrthoDB" id="6372431at2759"/>
<proteinExistence type="inferred from homology"/>
<dbReference type="Gene3D" id="3.30.420.150">
    <property type="entry name" value="Exopolyphosphatase. Domain 2"/>
    <property type="match status" value="1"/>
</dbReference>
<dbReference type="GO" id="GO:0006256">
    <property type="term" value="P:UDP catabolic process"/>
    <property type="evidence" value="ECO:0007669"/>
    <property type="project" value="TreeGrafter"/>
</dbReference>
<dbReference type="CDD" id="cd24039">
    <property type="entry name" value="ASKHA_NBD_YND1-like"/>
    <property type="match status" value="1"/>
</dbReference>
<dbReference type="GO" id="GO:0005794">
    <property type="term" value="C:Golgi apparatus"/>
    <property type="evidence" value="ECO:0007669"/>
    <property type="project" value="TreeGrafter"/>
</dbReference>
<feature type="transmembrane region" description="Helical" evidence="6">
    <location>
        <begin position="613"/>
        <end position="635"/>
    </location>
</feature>
<evidence type="ECO:0000313" key="7">
    <source>
        <dbReference type="EMBL" id="KAJ1974822.1"/>
    </source>
</evidence>
<keyword evidence="4" id="KW-0547">Nucleotide-binding</keyword>
<dbReference type="PANTHER" id="PTHR11782">
    <property type="entry name" value="ADENOSINE/GUANOSINE DIPHOSPHATASE"/>
    <property type="match status" value="1"/>
</dbReference>
<dbReference type="GO" id="GO:0046036">
    <property type="term" value="P:CTP metabolic process"/>
    <property type="evidence" value="ECO:0007669"/>
    <property type="project" value="TreeGrafter"/>
</dbReference>
<gene>
    <name evidence="7" type="primary">YND1</name>
    <name evidence="7" type="ORF">H4R34_004572</name>
</gene>
<name>A0A9W8B2B1_9FUNG</name>
<feature type="binding site" evidence="4">
    <location>
        <begin position="255"/>
        <end position="259"/>
    </location>
    <ligand>
        <name>ATP</name>
        <dbReference type="ChEBI" id="CHEBI:30616"/>
    </ligand>
</feature>
<keyword evidence="2 7" id="KW-0378">Hydrolase</keyword>
<feature type="region of interest" description="Disordered" evidence="5">
    <location>
        <begin position="848"/>
        <end position="892"/>
    </location>
</feature>
<comment type="caution">
    <text evidence="7">The sequence shown here is derived from an EMBL/GenBank/DDBJ whole genome shotgun (WGS) entry which is preliminary data.</text>
</comment>
<dbReference type="EMBL" id="JANBQB010000601">
    <property type="protein sequence ID" value="KAJ1974822.1"/>
    <property type="molecule type" value="Genomic_DNA"/>
</dbReference>
<dbReference type="InterPro" id="IPR000407">
    <property type="entry name" value="GDA1_CD39_NTPase"/>
</dbReference>
<reference evidence="7" key="1">
    <citation type="submission" date="2022-07" db="EMBL/GenBank/DDBJ databases">
        <title>Phylogenomic reconstructions and comparative analyses of Kickxellomycotina fungi.</title>
        <authorList>
            <person name="Reynolds N.K."/>
            <person name="Stajich J.E."/>
            <person name="Barry K."/>
            <person name="Grigoriev I.V."/>
            <person name="Crous P."/>
            <person name="Smith M.E."/>
        </authorList>
    </citation>
    <scope>NUCLEOTIDE SEQUENCE</scope>
    <source>
        <strain evidence="7">RSA 567</strain>
    </source>
</reference>
<dbReference type="Gene3D" id="3.30.420.40">
    <property type="match status" value="1"/>
</dbReference>
<dbReference type="Pfam" id="PF01150">
    <property type="entry name" value="GDA1_CD39"/>
    <property type="match status" value="1"/>
</dbReference>
<organism evidence="7 8">
    <name type="scientific">Dimargaris verticillata</name>
    <dbReference type="NCBI Taxonomy" id="2761393"/>
    <lineage>
        <taxon>Eukaryota</taxon>
        <taxon>Fungi</taxon>
        <taxon>Fungi incertae sedis</taxon>
        <taxon>Zoopagomycota</taxon>
        <taxon>Kickxellomycotina</taxon>
        <taxon>Dimargaritomycetes</taxon>
        <taxon>Dimargaritales</taxon>
        <taxon>Dimargaritaceae</taxon>
        <taxon>Dimargaris</taxon>
    </lineage>
</organism>
<feature type="region of interest" description="Disordered" evidence="5">
    <location>
        <begin position="33"/>
        <end position="59"/>
    </location>
</feature>
<dbReference type="GO" id="GO:0004050">
    <property type="term" value="F:apyrase activity"/>
    <property type="evidence" value="ECO:0007669"/>
    <property type="project" value="UniProtKB-EC"/>
</dbReference>
<evidence type="ECO:0000256" key="5">
    <source>
        <dbReference type="SAM" id="MobiDB-lite"/>
    </source>
</evidence>
<feature type="compositionally biased region" description="Low complexity" evidence="5">
    <location>
        <begin position="762"/>
        <end position="776"/>
    </location>
</feature>
<dbReference type="GO" id="GO:0045134">
    <property type="term" value="F:UDP phosphatase activity"/>
    <property type="evidence" value="ECO:0007669"/>
    <property type="project" value="TreeGrafter"/>
</dbReference>
<sequence>MRQRLAVGLAAVIALGLFYVGLNAVIIHWASSSSPGPPTSASGNQPPWGTFTDRPTSSTRSSWYDNRDFTVVIDAGSSGSRVQVYSWRNHAHVRLNNYQPEVLRGLPIIEKGDENGERWHWKETPGISTYATKVHRLAEHLKPLLDFALEVVPPDRVSSTPIYLLATAGMRLLPLRQQSMVMDTACRYTQRRTAFRIVSCDRQFQVIPGTAEGIYGWMAINYLLDGFPKTGDRRMYTKESEDTVRHTLGFLDMGGASTQIAFEPTAHMAQQHADDLTVLTLRNLDGHNTVYKVFTTTFLGFGSNEARRRYTHELVQPANLLNDESLAIPSSPVPDPCLPPGLVLTTDLASISTGHGSPTAKRAQQDPITLTGTGSFAECSKRVITLLNKAIPCPTDPCLFNGIHVPAIDFTYQQFVGISEYWYSSHDIFGLGGVWDFDTFKAKATEYCQTPWTTIQSKFAAHNQADRLQMQCFKATWLATVLHDGFGVPRFPLHHLNVTEELVHAQQVSQAHGVSIPFQSIHTVKDFEVSWTLGAALLHAAESIPIATDATDHAPGLWALPTDQYATAPVGVVFPQQAHWHHHHNIQSSVHSLMASLWGSDSASDSQPQARSWIRLLGLGLALLCIVVIVTITALKRLRTKSQSFESPTPWTSALSTEQSSWASWWSAVAYKLNQLWPTVTRFRPRAGTAASDILPLTTYDADHQSSEAAMSHFGRASSEAWPEGTSAPPYGYSGDIAEEELYSDRYPTRRERQSLDTPYASSTSRSSSSRTRVTVNYPTSLTTSLATTTRSLLSTGGIGSASTSSISGPRYPALGPNNSESDSQPALVKTNSALSIPALIKCRSEFAASGTASPNHEPSPMGRPSSGTRSFSVHTLPSIAKSKSEKGIYDR</sequence>
<feature type="region of interest" description="Disordered" evidence="5">
    <location>
        <begin position="750"/>
        <end position="776"/>
    </location>
</feature>
<dbReference type="EC" id="3.6.1.5" evidence="7"/>
<evidence type="ECO:0000313" key="8">
    <source>
        <dbReference type="Proteomes" id="UP001151582"/>
    </source>
</evidence>
<dbReference type="GO" id="GO:0004382">
    <property type="term" value="F:GDP phosphatase activity"/>
    <property type="evidence" value="ECO:0007669"/>
    <property type="project" value="TreeGrafter"/>
</dbReference>
<protein>
    <submittedName>
        <fullName evidence="7">Golgi apyrase</fullName>
        <ecNumber evidence="7">3.6.1.5</ecNumber>
    </submittedName>
</protein>
<evidence type="ECO:0000256" key="2">
    <source>
        <dbReference type="ARBA" id="ARBA00022801"/>
    </source>
</evidence>
<dbReference type="GO" id="GO:0017111">
    <property type="term" value="F:ribonucleoside triphosphate phosphatase activity"/>
    <property type="evidence" value="ECO:0007669"/>
    <property type="project" value="TreeGrafter"/>
</dbReference>
<dbReference type="AlphaFoldDB" id="A0A9W8B2B1"/>
<evidence type="ECO:0000256" key="1">
    <source>
        <dbReference type="ARBA" id="ARBA00009283"/>
    </source>
</evidence>
<feature type="compositionally biased region" description="Low complexity" evidence="5">
    <location>
        <begin position="794"/>
        <end position="809"/>
    </location>
</feature>
<feature type="compositionally biased region" description="Polar residues" evidence="5">
    <location>
        <begin position="866"/>
        <end position="876"/>
    </location>
</feature>
<keyword evidence="8" id="KW-1185">Reference proteome</keyword>
<feature type="compositionally biased region" description="Polar residues" evidence="5">
    <location>
        <begin position="817"/>
        <end position="827"/>
    </location>
</feature>
<dbReference type="Proteomes" id="UP001151582">
    <property type="component" value="Unassembled WGS sequence"/>
</dbReference>
<feature type="region of interest" description="Disordered" evidence="5">
    <location>
        <begin position="794"/>
        <end position="827"/>
    </location>
</feature>
<dbReference type="GO" id="GO:0005524">
    <property type="term" value="F:ATP binding"/>
    <property type="evidence" value="ECO:0007669"/>
    <property type="project" value="UniProtKB-KW"/>
</dbReference>
<keyword evidence="4" id="KW-0067">ATP-binding</keyword>